<dbReference type="InterPro" id="IPR038561">
    <property type="entry name" value="SoxD_sf"/>
</dbReference>
<dbReference type="AlphaFoldDB" id="A0A7W7B474"/>
<dbReference type="Pfam" id="PF04267">
    <property type="entry name" value="SoxD"/>
    <property type="match status" value="1"/>
</dbReference>
<dbReference type="EC" id="1.5.3.1" evidence="1"/>
<keyword evidence="2" id="KW-1185">Reference proteome</keyword>
<dbReference type="EMBL" id="JACHNZ010000053">
    <property type="protein sequence ID" value="MBB4633714.1"/>
    <property type="molecule type" value="Genomic_DNA"/>
</dbReference>
<keyword evidence="1" id="KW-0560">Oxidoreductase</keyword>
<dbReference type="GO" id="GO:0046653">
    <property type="term" value="P:tetrahydrofolate metabolic process"/>
    <property type="evidence" value="ECO:0007669"/>
    <property type="project" value="InterPro"/>
</dbReference>
<proteinExistence type="predicted"/>
<organism evidence="1 2">
    <name type="scientific">Sphingosinicella soli</name>
    <dbReference type="NCBI Taxonomy" id="333708"/>
    <lineage>
        <taxon>Bacteria</taxon>
        <taxon>Pseudomonadati</taxon>
        <taxon>Pseudomonadota</taxon>
        <taxon>Alphaproteobacteria</taxon>
        <taxon>Sphingomonadales</taxon>
        <taxon>Sphingosinicellaceae</taxon>
        <taxon>Sphingosinicella</taxon>
    </lineage>
</organism>
<comment type="caution">
    <text evidence="1">The sequence shown here is derived from an EMBL/GenBank/DDBJ whole genome shotgun (WGS) entry which is preliminary data.</text>
</comment>
<dbReference type="GO" id="GO:0008115">
    <property type="term" value="F:sarcosine oxidase activity"/>
    <property type="evidence" value="ECO:0007669"/>
    <property type="project" value="UniProtKB-EC"/>
</dbReference>
<name>A0A7W7B474_9SPHN</name>
<dbReference type="RefSeq" id="WP_184071557.1">
    <property type="nucleotide sequence ID" value="NZ_JACHNZ010000053.1"/>
</dbReference>
<protein>
    <submittedName>
        <fullName evidence="1">Sarcosine oxidase subunit delta</fullName>
        <ecNumber evidence="1">1.5.3.1</ecNumber>
    </submittedName>
</protein>
<reference evidence="1 2" key="1">
    <citation type="submission" date="2020-08" db="EMBL/GenBank/DDBJ databases">
        <title>Genomic Encyclopedia of Type Strains, Phase IV (KMG-IV): sequencing the most valuable type-strain genomes for metagenomic binning, comparative biology and taxonomic classification.</title>
        <authorList>
            <person name="Goeker M."/>
        </authorList>
    </citation>
    <scope>NUCLEOTIDE SEQUENCE [LARGE SCALE GENOMIC DNA]</scope>
    <source>
        <strain evidence="1 2">DSM 17328</strain>
    </source>
</reference>
<sequence length="90" mass="10181">MLLIHCPHCGARDETEFVSGGEAHLKRPALDVSDAAWADYLFLRANPRGALNERWHHLYGCRRWFHVTRDTVSHAITAIYPIDETPAGKA</sequence>
<evidence type="ECO:0000313" key="2">
    <source>
        <dbReference type="Proteomes" id="UP000566324"/>
    </source>
</evidence>
<accession>A0A7W7B474</accession>
<dbReference type="Proteomes" id="UP000566324">
    <property type="component" value="Unassembled WGS sequence"/>
</dbReference>
<evidence type="ECO:0000313" key="1">
    <source>
        <dbReference type="EMBL" id="MBB4633714.1"/>
    </source>
</evidence>
<dbReference type="NCBIfam" id="TIGR01374">
    <property type="entry name" value="soxD"/>
    <property type="match status" value="1"/>
</dbReference>
<gene>
    <name evidence="1" type="ORF">GGQ98_003364</name>
</gene>
<dbReference type="Gene3D" id="3.30.2270.10">
    <property type="entry name" value="Folate-binding superfamily"/>
    <property type="match status" value="1"/>
</dbReference>
<dbReference type="InterPro" id="IPR006279">
    <property type="entry name" value="SoxD"/>
</dbReference>